<reference evidence="1" key="1">
    <citation type="submission" date="2020-09" db="EMBL/GenBank/DDBJ databases">
        <title>New species isolated from human feces.</title>
        <authorList>
            <person name="Kitahara M."/>
            <person name="Shigeno Y."/>
            <person name="Shime M."/>
            <person name="Matsumoto Y."/>
            <person name="Nakamura S."/>
            <person name="Motooka D."/>
            <person name="Fukuoka S."/>
            <person name="Nishikawa H."/>
            <person name="Benno Y."/>
        </authorList>
    </citation>
    <scope>NUCLEOTIDE SEQUENCE</scope>
    <source>
        <strain evidence="1">MM50</strain>
    </source>
</reference>
<evidence type="ECO:0000313" key="2">
    <source>
        <dbReference type="Proteomes" id="UP000681035"/>
    </source>
</evidence>
<dbReference type="Proteomes" id="UP000681035">
    <property type="component" value="Chromosome"/>
</dbReference>
<dbReference type="EMBL" id="AP023418">
    <property type="protein sequence ID" value="BCK80399.1"/>
    <property type="molecule type" value="Genomic_DNA"/>
</dbReference>
<protein>
    <submittedName>
        <fullName evidence="1">Uncharacterized protein</fullName>
    </submittedName>
</protein>
<dbReference type="KEGG" id="vcop:MM50RIKEN_01620"/>
<organism evidence="1 2">
    <name type="scientific">Vescimonas coprocola</name>
    <dbReference type="NCBI Taxonomy" id="2714355"/>
    <lineage>
        <taxon>Bacteria</taxon>
        <taxon>Bacillati</taxon>
        <taxon>Bacillota</taxon>
        <taxon>Clostridia</taxon>
        <taxon>Eubacteriales</taxon>
        <taxon>Oscillospiraceae</taxon>
        <taxon>Vescimonas</taxon>
    </lineage>
</organism>
<dbReference type="AlphaFoldDB" id="A0A810PW04"/>
<name>A0A810PW04_9FIRM</name>
<sequence length="65" mass="7611">MFLKIFFENIFPSNKSKFTKNTQKGSHSLFAGKMMNQKLDTEILSSFFTIAENGFKCLEKRPKRE</sequence>
<accession>A0A810PW04</accession>
<evidence type="ECO:0000313" key="1">
    <source>
        <dbReference type="EMBL" id="BCK80399.1"/>
    </source>
</evidence>
<proteinExistence type="predicted"/>
<gene>
    <name evidence="1" type="ORF">MM50RIKEN_01620</name>
</gene>
<keyword evidence="2" id="KW-1185">Reference proteome</keyword>